<sequence>MLVAIGFLGEEGFNNTTRGKDFNPQYVPISLQNKNKWPYIAS</sequence>
<protein>
    <submittedName>
        <fullName evidence="1">Uncharacterized protein</fullName>
    </submittedName>
</protein>
<organism evidence="1 2">
    <name type="scientific">Cronobacter condimenti 1330</name>
    <dbReference type="NCBI Taxonomy" id="1073999"/>
    <lineage>
        <taxon>Bacteria</taxon>
        <taxon>Pseudomonadati</taxon>
        <taxon>Pseudomonadota</taxon>
        <taxon>Gammaproteobacteria</taxon>
        <taxon>Enterobacterales</taxon>
        <taxon>Enterobacteriaceae</taxon>
        <taxon>Cronobacter</taxon>
    </lineage>
</organism>
<accession>K8A4N7</accession>
<proteinExistence type="predicted"/>
<gene>
    <name evidence="1" type="ORF">BN137_4120</name>
</gene>
<dbReference type="AlphaFoldDB" id="K8A4N7"/>
<evidence type="ECO:0000313" key="1">
    <source>
        <dbReference type="EMBL" id="CCJ74720.1"/>
    </source>
</evidence>
<dbReference type="Proteomes" id="UP000009340">
    <property type="component" value="Unassembled WGS sequence"/>
</dbReference>
<name>K8A4N7_9ENTR</name>
<evidence type="ECO:0000313" key="2">
    <source>
        <dbReference type="Proteomes" id="UP000009340"/>
    </source>
</evidence>
<reference evidence="1" key="1">
    <citation type="submission" date="2012-07" db="EMBL/GenBank/DDBJ databases">
        <authorList>
            <person name="Cummings C."/>
        </authorList>
    </citation>
    <scope>NUCLEOTIDE SEQUENCE</scope>
    <source>
        <strain evidence="1">1330</strain>
    </source>
</reference>
<comment type="caution">
    <text evidence="1">The sequence shown here is derived from an EMBL/GenBank/DDBJ whole genome shotgun (WGS) entry which is preliminary data.</text>
</comment>
<dbReference type="EMBL" id="CAKW01000146">
    <property type="protein sequence ID" value="CCJ74720.1"/>
    <property type="molecule type" value="Genomic_DNA"/>
</dbReference>